<gene>
    <name evidence="1" type="ORF">CABS02_05873</name>
</gene>
<name>A0A9Q0B3P4_9PEZI</name>
<sequence length="173" mass="18850">MSLAKSLAQDSRRTDGVDGIVRLVLLDKGPQGLLGLDLAGLVDYVPVIRGVRRRSPSSLDCVVVLGVRSCMCGDPGTQVNGGDNRASVDNRLDGRLARRSLENRDHTVDDRRYYILGTVGEGKNRGYVSDCRYSFDRPVKGMLGAEVRDLYEFKITSVSKGTKNVLGELCSSV</sequence>
<protein>
    <submittedName>
        <fullName evidence="1">Uncharacterized protein</fullName>
    </submittedName>
</protein>
<dbReference type="EMBL" id="SDAQ01000027">
    <property type="protein sequence ID" value="KAI3553835.1"/>
    <property type="molecule type" value="Genomic_DNA"/>
</dbReference>
<proteinExistence type="predicted"/>
<evidence type="ECO:0000313" key="1">
    <source>
        <dbReference type="EMBL" id="KAI3553835.1"/>
    </source>
</evidence>
<dbReference type="Proteomes" id="UP001056436">
    <property type="component" value="Unassembled WGS sequence"/>
</dbReference>
<organism evidence="1 2">
    <name type="scientific">Colletotrichum abscissum</name>
    <dbReference type="NCBI Taxonomy" id="1671311"/>
    <lineage>
        <taxon>Eukaryota</taxon>
        <taxon>Fungi</taxon>
        <taxon>Dikarya</taxon>
        <taxon>Ascomycota</taxon>
        <taxon>Pezizomycotina</taxon>
        <taxon>Sordariomycetes</taxon>
        <taxon>Hypocreomycetidae</taxon>
        <taxon>Glomerellales</taxon>
        <taxon>Glomerellaceae</taxon>
        <taxon>Colletotrichum</taxon>
        <taxon>Colletotrichum acutatum species complex</taxon>
    </lineage>
</organism>
<keyword evidence="2" id="KW-1185">Reference proteome</keyword>
<comment type="caution">
    <text evidence="1">The sequence shown here is derived from an EMBL/GenBank/DDBJ whole genome shotgun (WGS) entry which is preliminary data.</text>
</comment>
<reference evidence="1" key="1">
    <citation type="submission" date="2019-01" db="EMBL/GenBank/DDBJ databases">
        <title>Colletotrichum abscissum LGMF1257.</title>
        <authorList>
            <person name="Baroncelli R."/>
        </authorList>
    </citation>
    <scope>NUCLEOTIDE SEQUENCE</scope>
    <source>
        <strain evidence="1">Ca142</strain>
    </source>
</reference>
<accession>A0A9Q0B3P4</accession>
<evidence type="ECO:0000313" key="2">
    <source>
        <dbReference type="Proteomes" id="UP001056436"/>
    </source>
</evidence>
<dbReference type="AlphaFoldDB" id="A0A9Q0B3P4"/>